<evidence type="ECO:0000259" key="4">
    <source>
        <dbReference type="Pfam" id="PF09587"/>
    </source>
</evidence>
<proteinExistence type="inferred from homology"/>
<keyword evidence="1" id="KW-0547">Nucleotide-binding</keyword>
<dbReference type="InterPro" id="IPR036907">
    <property type="entry name" value="5'-Nucleotdase_C_sf"/>
</dbReference>
<feature type="signal peptide" evidence="1">
    <location>
        <begin position="1"/>
        <end position="22"/>
    </location>
</feature>
<feature type="chain" id="PRO_5039748567" evidence="1">
    <location>
        <begin position="23"/>
        <end position="735"/>
    </location>
</feature>
<feature type="region of interest" description="Disordered" evidence="2">
    <location>
        <begin position="711"/>
        <end position="735"/>
    </location>
</feature>
<evidence type="ECO:0000313" key="6">
    <source>
        <dbReference type="Proteomes" id="UP000823897"/>
    </source>
</evidence>
<name>A0A9D2R1T3_9FIRM</name>
<dbReference type="Proteomes" id="UP000823897">
    <property type="component" value="Unassembled WGS sequence"/>
</dbReference>
<dbReference type="EMBL" id="DWUV01000087">
    <property type="protein sequence ID" value="HJD33844.1"/>
    <property type="molecule type" value="Genomic_DNA"/>
</dbReference>
<dbReference type="InterPro" id="IPR019079">
    <property type="entry name" value="Capsule_synth_CapA"/>
</dbReference>
<gene>
    <name evidence="5" type="ORF">H9911_04785</name>
</gene>
<keyword evidence="1" id="KW-0732">Signal</keyword>
<dbReference type="Pfam" id="PF09587">
    <property type="entry name" value="PGA_cap"/>
    <property type="match status" value="1"/>
</dbReference>
<dbReference type="SUPFAM" id="SSF56300">
    <property type="entry name" value="Metallo-dependent phosphatases"/>
    <property type="match status" value="1"/>
</dbReference>
<evidence type="ECO:0000259" key="3">
    <source>
        <dbReference type="Pfam" id="PF02872"/>
    </source>
</evidence>
<dbReference type="GO" id="GO:0030288">
    <property type="term" value="C:outer membrane-bounded periplasmic space"/>
    <property type="evidence" value="ECO:0007669"/>
    <property type="project" value="TreeGrafter"/>
</dbReference>
<dbReference type="InterPro" id="IPR008334">
    <property type="entry name" value="5'-Nucleotdase_C"/>
</dbReference>
<dbReference type="GO" id="GO:0000166">
    <property type="term" value="F:nucleotide binding"/>
    <property type="evidence" value="ECO:0007669"/>
    <property type="project" value="UniProtKB-KW"/>
</dbReference>
<organism evidence="5 6">
    <name type="scientific">Candidatus Mediterraneibacter tabaqchaliae</name>
    <dbReference type="NCBI Taxonomy" id="2838689"/>
    <lineage>
        <taxon>Bacteria</taxon>
        <taxon>Bacillati</taxon>
        <taxon>Bacillota</taxon>
        <taxon>Clostridia</taxon>
        <taxon>Lachnospirales</taxon>
        <taxon>Lachnospiraceae</taxon>
        <taxon>Mediterraneibacter</taxon>
    </lineage>
</organism>
<dbReference type="GO" id="GO:0009166">
    <property type="term" value="P:nucleotide catabolic process"/>
    <property type="evidence" value="ECO:0007669"/>
    <property type="project" value="InterPro"/>
</dbReference>
<reference evidence="5" key="2">
    <citation type="submission" date="2021-04" db="EMBL/GenBank/DDBJ databases">
        <authorList>
            <person name="Gilroy R."/>
        </authorList>
    </citation>
    <scope>NUCLEOTIDE SEQUENCE</scope>
    <source>
        <strain evidence="5">ChiGjej3B3-11674</strain>
    </source>
</reference>
<accession>A0A9D2R1T3</accession>
<dbReference type="PRINTS" id="PR01607">
    <property type="entry name" value="APYRASEFAMLY"/>
</dbReference>
<dbReference type="Gene3D" id="3.90.780.10">
    <property type="entry name" value="5'-Nucleotidase, C-terminal domain"/>
    <property type="match status" value="1"/>
</dbReference>
<feature type="domain" description="5'-Nucleotidase C-terminal" evidence="3">
    <location>
        <begin position="340"/>
        <end position="508"/>
    </location>
</feature>
<evidence type="ECO:0000256" key="2">
    <source>
        <dbReference type="SAM" id="MobiDB-lite"/>
    </source>
</evidence>
<feature type="compositionally biased region" description="Basic and acidic residues" evidence="2">
    <location>
        <begin position="722"/>
        <end position="735"/>
    </location>
</feature>
<feature type="domain" description="Capsule synthesis protein CapA" evidence="4">
    <location>
        <begin position="88"/>
        <end position="260"/>
    </location>
</feature>
<dbReference type="PANTHER" id="PTHR11575">
    <property type="entry name" value="5'-NUCLEOTIDASE-RELATED"/>
    <property type="match status" value="1"/>
</dbReference>
<dbReference type="PANTHER" id="PTHR11575:SF24">
    <property type="entry name" value="5'-NUCLEOTIDASE"/>
    <property type="match status" value="1"/>
</dbReference>
<feature type="compositionally biased region" description="Polar residues" evidence="2">
    <location>
        <begin position="665"/>
        <end position="678"/>
    </location>
</feature>
<feature type="region of interest" description="Disordered" evidence="2">
    <location>
        <begin position="643"/>
        <end position="691"/>
    </location>
</feature>
<dbReference type="SUPFAM" id="SSF55816">
    <property type="entry name" value="5'-nucleotidase (syn. UDP-sugar hydrolase), C-terminal domain"/>
    <property type="match status" value="1"/>
</dbReference>
<comment type="caution">
    <text evidence="5">The sequence shown here is derived from an EMBL/GenBank/DDBJ whole genome shotgun (WGS) entry which is preliminary data.</text>
</comment>
<sequence>MKKRLFAIAMAVCLMFPAAVYAQPAESRLKNEVVIYHTNDTHGYLSGDGESVIGIDQVAGLKESTPGAILVDAGDATQGLPLASLTKGADVIELMNLAGYDLMTAGNHEFDFGTEQFLANVSLAKFPVLAANIYRNGQPLLAGAQEGNNGCHTVVERDGLKIGFFGLTTVETATSTNPEGIHDLEFEDEVETAKKEIDELEAEGVDAVIAVCHMGNTDSPCTSEDLANAMTGSYEDKIDVIIDGHSHTTENTEVNGTLIVQGGANMAGVGKLTLQISGSDVAASEELLSSADLSDVTPDPEVAERLAQIQEKQAGLLKTELGSTETTLWAGLIGGGVAVTRLVETNYGDFVADAFRYSGEAFMETAGAADADIPVIAVENGGGIRAGVANGEITVGDLINAFPFSNTLYMKKITPAVLYQMMELSGTELDGQDKETGMLLQGSNFGGFLQISGFTVVYDPDGEAGQRVTSVTLDGQTVPLDRNDSSTEIMLVSNNYIMNGGSGYTMLGELPKYGEAGGELETIQMYMESCLANGTLQEYAGTKGRILMRSSGYEPKDYTVSILITDESGQVLPNRELSYRVDGGGHQNGITDENGMLTVRLSDGAHGVRLADTQQEIYIDNYSGFGLVVDQYREQAALTFAADGSCDPVPEEPGGSQDEPEDPQGQGSLTEDGQQDAQNADAVSVPKTGDGSAAVPGVIAVMALCCSAGAAAPACRKNPGKQADRPDARKYRENS</sequence>
<dbReference type="InterPro" id="IPR029052">
    <property type="entry name" value="Metallo-depent_PP-like"/>
</dbReference>
<dbReference type="GO" id="GO:0016787">
    <property type="term" value="F:hydrolase activity"/>
    <property type="evidence" value="ECO:0007669"/>
    <property type="project" value="UniProtKB-KW"/>
</dbReference>
<reference evidence="5" key="1">
    <citation type="journal article" date="2021" name="PeerJ">
        <title>Extensive microbial diversity within the chicken gut microbiome revealed by metagenomics and culture.</title>
        <authorList>
            <person name="Gilroy R."/>
            <person name="Ravi A."/>
            <person name="Getino M."/>
            <person name="Pursley I."/>
            <person name="Horton D.L."/>
            <person name="Alikhan N.F."/>
            <person name="Baker D."/>
            <person name="Gharbi K."/>
            <person name="Hall N."/>
            <person name="Watson M."/>
            <person name="Adriaenssens E.M."/>
            <person name="Foster-Nyarko E."/>
            <person name="Jarju S."/>
            <person name="Secka A."/>
            <person name="Antonio M."/>
            <person name="Oren A."/>
            <person name="Chaudhuri R.R."/>
            <person name="La Ragione R."/>
            <person name="Hildebrand F."/>
            <person name="Pallen M.J."/>
        </authorList>
    </citation>
    <scope>NUCLEOTIDE SEQUENCE</scope>
    <source>
        <strain evidence="5">ChiGjej3B3-11674</strain>
    </source>
</reference>
<evidence type="ECO:0000256" key="1">
    <source>
        <dbReference type="RuleBase" id="RU362119"/>
    </source>
</evidence>
<protein>
    <submittedName>
        <fullName evidence="5">5'-nucleotidase C-terminal domain-containing protein</fullName>
    </submittedName>
</protein>
<dbReference type="AlphaFoldDB" id="A0A9D2R1T3"/>
<comment type="similarity">
    <text evidence="1">Belongs to the 5'-nucleotidase family.</text>
</comment>
<dbReference type="InterPro" id="IPR006179">
    <property type="entry name" value="5_nucleotidase/apyrase"/>
</dbReference>
<dbReference type="Pfam" id="PF02872">
    <property type="entry name" value="5_nucleotid_C"/>
    <property type="match status" value="1"/>
</dbReference>
<keyword evidence="1" id="KW-0378">Hydrolase</keyword>
<evidence type="ECO:0000313" key="5">
    <source>
        <dbReference type="EMBL" id="HJD33844.1"/>
    </source>
</evidence>
<dbReference type="Gene3D" id="3.60.21.10">
    <property type="match status" value="1"/>
</dbReference>